<dbReference type="Pfam" id="PF02470">
    <property type="entry name" value="MlaD"/>
    <property type="match status" value="1"/>
</dbReference>
<sequence>MAWDAHSQINSGTVVPIRSTAAGSSRCARPVVQAAAAALLAMTVSACDPPTLESLDLPAPSIGSDAYAVTAKFANALNLPDMAKVRLKGADIGEVESIEAIDDVAVVKLRILRGVRLPVGSTAQLRSATPLGDVFVALEPPIQPSAELLKDGDVLDLQTTSSAASVEGVLSSAAVLVNGGVVRNLTHLVNGLGKASADNGQTLGDIVGQSNQLLDTLNKRSAQIQNSLDKTSELAASISSREKTINDLIAASGPGVQAIDANQIGDLANKSGQISDQLAKFPSIQGTDGRSTLADLNSISRGFNDIAVSPDTSLVALNRLIPMLIKANAGSAQAHDVNIAKLALGNIDDAGYKGSSDYHGPKQADWAYFVGSFKYTLYRLQERIVGQGPNPPAPQDSSVPPGR</sequence>
<gene>
    <name evidence="2" type="ORF">FJK96_25170</name>
</gene>
<dbReference type="InterPro" id="IPR003399">
    <property type="entry name" value="Mce/MlaD"/>
</dbReference>
<dbReference type="EMBL" id="CP041150">
    <property type="protein sequence ID" value="QDF73130.1"/>
    <property type="molecule type" value="Genomic_DNA"/>
</dbReference>
<dbReference type="Proteomes" id="UP000317728">
    <property type="component" value="Chromosome"/>
</dbReference>
<feature type="domain" description="Mce/MlaD" evidence="1">
    <location>
        <begin position="66"/>
        <end position="141"/>
    </location>
</feature>
<evidence type="ECO:0000313" key="3">
    <source>
        <dbReference type="Proteomes" id="UP000317728"/>
    </source>
</evidence>
<evidence type="ECO:0000259" key="1">
    <source>
        <dbReference type="Pfam" id="PF02470"/>
    </source>
</evidence>
<accession>A0AB73U929</accession>
<dbReference type="PANTHER" id="PTHR33371:SF15">
    <property type="entry name" value="LIPOPROTEIN LPRN"/>
    <property type="match status" value="1"/>
</dbReference>
<reference evidence="2 3" key="1">
    <citation type="submission" date="2019-06" db="EMBL/GenBank/DDBJ databases">
        <title>Whole geneome sequnce of Mycobacteroides chelonae M77 isolated from bovine milk from Meghalaya, India.</title>
        <authorList>
            <person name="Vise E."/>
            <person name="Das S."/>
            <person name="Garg A."/>
            <person name="Ghatak S."/>
            <person name="Shakuntala I."/>
            <person name="Milton A.A.P."/>
            <person name="Karam A."/>
            <person name="Sanjukta R."/>
            <person name="Puro K."/>
            <person name="Sen A."/>
        </authorList>
    </citation>
    <scope>NUCLEOTIDE SEQUENCE [LARGE SCALE GENOMIC DNA]</scope>
    <source>
        <strain evidence="2 3">M77</strain>
    </source>
</reference>
<protein>
    <submittedName>
        <fullName evidence="2">MCE family protein</fullName>
    </submittedName>
</protein>
<name>A0AB73U929_MYCCH</name>
<dbReference type="InterPro" id="IPR052336">
    <property type="entry name" value="MlaD_Phospholipid_Transporter"/>
</dbReference>
<dbReference type="AlphaFoldDB" id="A0AB73U929"/>
<organism evidence="2 3">
    <name type="scientific">Mycobacteroides chelonae</name>
    <name type="common">Mycobacterium chelonae</name>
    <dbReference type="NCBI Taxonomy" id="1774"/>
    <lineage>
        <taxon>Bacteria</taxon>
        <taxon>Bacillati</taxon>
        <taxon>Actinomycetota</taxon>
        <taxon>Actinomycetes</taxon>
        <taxon>Mycobacteriales</taxon>
        <taxon>Mycobacteriaceae</taxon>
        <taxon>Mycobacteroides</taxon>
    </lineage>
</organism>
<evidence type="ECO:0000313" key="2">
    <source>
        <dbReference type="EMBL" id="QDF73130.1"/>
    </source>
</evidence>
<dbReference type="PANTHER" id="PTHR33371">
    <property type="entry name" value="INTERMEMBRANE PHOSPHOLIPID TRANSPORT SYSTEM BINDING PROTEIN MLAD-RELATED"/>
    <property type="match status" value="1"/>
</dbReference>
<dbReference type="GO" id="GO:0005576">
    <property type="term" value="C:extracellular region"/>
    <property type="evidence" value="ECO:0007669"/>
    <property type="project" value="TreeGrafter"/>
</dbReference>
<proteinExistence type="predicted"/>